<dbReference type="GO" id="GO:0009252">
    <property type="term" value="P:peptidoglycan biosynthetic process"/>
    <property type="evidence" value="ECO:0007669"/>
    <property type="project" value="UniProtKB-UniRule"/>
</dbReference>
<feature type="short sequence motif" description="L-lysine recognition motif" evidence="3">
    <location>
        <begin position="429"/>
        <end position="432"/>
    </location>
</feature>
<protein>
    <recommendedName>
        <fullName evidence="3">UDP-N-acetylmuramoyl-L-alanyl-D-glutamate--L-lysine ligase</fullName>
        <ecNumber evidence="3">6.3.2.7</ecNumber>
    </recommendedName>
    <alternativeName>
        <fullName evidence="3">L-lysine-adding enzyme</fullName>
    </alternativeName>
    <alternativeName>
        <fullName evidence="3">UDP-MurNAc-L-Ala-D-Glu:L-Lys ligase</fullName>
    </alternativeName>
    <alternativeName>
        <fullName evidence="3">UDP-MurNAc-tripeptide synthetase</fullName>
    </alternativeName>
    <alternativeName>
        <fullName evidence="3">UDP-N-acetylmuramyl-tripeptide synthetase</fullName>
    </alternativeName>
</protein>
<dbReference type="PATRIC" id="fig|1423766.4.peg.278"/>
<comment type="caution">
    <text evidence="3">Lacks conserved residue(s) required for the propagation of feature annotation.</text>
</comment>
<comment type="catalytic activity">
    <reaction evidence="3">
        <text>UDP-N-acetyl-alpha-D-muramoyl-L-alanyl-D-glutamate + L-lysine + ATP = UDP-N-acetyl-alpha-D-muramoyl-L-alanyl-gamma-D-glutamyl-L-lysine + ADP + phosphate + H(+)</text>
        <dbReference type="Rhea" id="RHEA:17969"/>
        <dbReference type="ChEBI" id="CHEBI:15378"/>
        <dbReference type="ChEBI" id="CHEBI:30616"/>
        <dbReference type="ChEBI" id="CHEBI:32551"/>
        <dbReference type="ChEBI" id="CHEBI:43474"/>
        <dbReference type="ChEBI" id="CHEBI:83900"/>
        <dbReference type="ChEBI" id="CHEBI:83903"/>
        <dbReference type="ChEBI" id="CHEBI:456216"/>
        <dbReference type="EC" id="6.3.2.7"/>
    </reaction>
</comment>
<dbReference type="InterPro" id="IPR036565">
    <property type="entry name" value="Mur-like_cat_sf"/>
</dbReference>
<dbReference type="EC" id="6.3.2.7" evidence="3"/>
<dbReference type="EMBL" id="AZEB01000001">
    <property type="protein sequence ID" value="KRL23552.1"/>
    <property type="molecule type" value="Genomic_DNA"/>
</dbReference>
<dbReference type="Gene3D" id="3.40.1190.10">
    <property type="entry name" value="Mur-like, catalytic domain"/>
    <property type="match status" value="1"/>
</dbReference>
<dbReference type="NCBIfam" id="NF001130">
    <property type="entry name" value="PRK00139.2-4"/>
    <property type="match status" value="1"/>
</dbReference>
<feature type="binding site" evidence="3">
    <location>
        <begin position="160"/>
        <end position="161"/>
    </location>
    <ligand>
        <name>UDP-N-acetyl-alpha-D-muramoyl-L-alanyl-D-glutamate</name>
        <dbReference type="ChEBI" id="CHEBI:83900"/>
    </ligand>
</feature>
<dbReference type="InterPro" id="IPR035911">
    <property type="entry name" value="MurE/MurF_N"/>
</dbReference>
<keyword evidence="3 4" id="KW-0573">Peptidoglycan synthesis</keyword>
<dbReference type="InterPro" id="IPR005761">
    <property type="entry name" value="UDP-N-AcMur-Glu-dNH2Pim_ligase"/>
</dbReference>
<proteinExistence type="inferred from homology"/>
<evidence type="ECO:0000256" key="2">
    <source>
        <dbReference type="ARBA" id="ARBA00005898"/>
    </source>
</evidence>
<dbReference type="SUPFAM" id="SSF63418">
    <property type="entry name" value="MurE/MurF N-terminal domain"/>
    <property type="match status" value="1"/>
</dbReference>
<dbReference type="Pfam" id="PF02875">
    <property type="entry name" value="Mur_ligase_C"/>
    <property type="match status" value="1"/>
</dbReference>
<keyword evidence="3" id="KW-0460">Magnesium</keyword>
<comment type="similarity">
    <text evidence="2 3">Belongs to the MurCDEF family. MurE subfamily.</text>
</comment>
<feature type="binding site" evidence="3">
    <location>
        <position position="187"/>
    </location>
    <ligand>
        <name>UDP-N-acetyl-alpha-D-muramoyl-L-alanyl-D-glutamate</name>
        <dbReference type="ChEBI" id="CHEBI:83900"/>
    </ligand>
</feature>
<organism evidence="7 8">
    <name type="scientific">Lentilactobacillus kisonensis DSM 19906 = JCM 15041</name>
    <dbReference type="NCBI Taxonomy" id="1423766"/>
    <lineage>
        <taxon>Bacteria</taxon>
        <taxon>Bacillati</taxon>
        <taxon>Bacillota</taxon>
        <taxon>Bacilli</taxon>
        <taxon>Lactobacillales</taxon>
        <taxon>Lactobacillaceae</taxon>
        <taxon>Lentilactobacillus</taxon>
    </lineage>
</organism>
<comment type="cofactor">
    <cofactor evidence="3">
        <name>Mg(2+)</name>
        <dbReference type="ChEBI" id="CHEBI:18420"/>
    </cofactor>
</comment>
<feature type="domain" description="Mur ligase C-terminal" evidence="5">
    <location>
        <begin position="355"/>
        <end position="483"/>
    </location>
</feature>
<dbReference type="HAMAP" id="MF_00208">
    <property type="entry name" value="MurE"/>
    <property type="match status" value="1"/>
</dbReference>
<dbReference type="NCBIfam" id="TIGR01085">
    <property type="entry name" value="murE"/>
    <property type="match status" value="1"/>
</dbReference>
<dbReference type="RefSeq" id="WP_008858399.1">
    <property type="nucleotide sequence ID" value="NZ_AZEB01000001.1"/>
</dbReference>
<dbReference type="GO" id="GO:0005737">
    <property type="term" value="C:cytoplasm"/>
    <property type="evidence" value="ECO:0007669"/>
    <property type="project" value="UniProtKB-SubCell"/>
</dbReference>
<dbReference type="Pfam" id="PF08245">
    <property type="entry name" value="Mur_ligase_M"/>
    <property type="match status" value="1"/>
</dbReference>
<keyword evidence="8" id="KW-1185">Reference proteome</keyword>
<accession>A0A0R1NTD0</accession>
<name>A0A0R1NTD0_9LACO</name>
<dbReference type="UniPathway" id="UPA00219"/>
<sequence>MAQITLDEILTILKEHHLLVDSQLGDLSLNFKQIAYNSKLVSGKCLFFCKGNFKPDYLLAAQSQGALAYVSEKQYDNVVIPGIIVTNIQKSMSLLSAAFFGYPQNGLPTIAFTGTKGKTTSAYFTKSILDRTYGKKVALFSTINTVVGTGANDVVKSSLTTPESLDLFTNMNSAVKNGMSHLVMEVSSQAYKKNRVYGLHYDVGVFLNISPDHIGRNEHPTFADYLHCKEQLLVNANICLLNADGTHIKDIYYAAKATTQPENIYIYGRTAVVSELGIPVDFQYTSLEDSLTNNKIQLTANTDHAKRLGIDGQYEVGIPGDYNEGNAVAAAITSALMNASVDDIRNGLAHTTVPGRMEIYRSKSHGTMYVDYAHNYGSLHSVLNFLKSQAPKGKITVITGSTGDKGIDRREGLGKAINEFADQAYLTADDPATEDPKVIAAKIADHIDKKKVAVSYIADRKTAITKAVTESQPGDVVLVAGKGHDAFQKINGQNVPYEGDAAIVANLVKGL</sequence>
<comment type="subcellular location">
    <subcellularLocation>
        <location evidence="3 4">Cytoplasm</location>
    </subcellularLocation>
</comment>
<dbReference type="SUPFAM" id="SSF53244">
    <property type="entry name" value="MurD-like peptide ligases, peptide-binding domain"/>
    <property type="match status" value="1"/>
</dbReference>
<keyword evidence="3 4" id="KW-0131">Cell cycle</keyword>
<comment type="function">
    <text evidence="3">Catalyzes the addition of L-lysine to the nucleotide precursor UDP-N-acetylmuramoyl-L-alanyl-D-glutamate (UMAG) in the biosynthesis of bacterial cell-wall peptidoglycan.</text>
</comment>
<comment type="PTM">
    <text evidence="3">Carboxylation is probably crucial for Mg(2+) binding and, consequently, for the gamma-phosphate positioning of ATP.</text>
</comment>
<comment type="caution">
    <text evidence="7">The sequence shown here is derived from an EMBL/GenBank/DDBJ whole genome shotgun (WGS) entry which is preliminary data.</text>
</comment>
<keyword evidence="3 4" id="KW-0132">Cell division</keyword>
<keyword evidence="3" id="KW-0067">ATP-binding</keyword>
<evidence type="ECO:0000313" key="7">
    <source>
        <dbReference type="EMBL" id="KRL23552.1"/>
    </source>
</evidence>
<dbReference type="AlphaFoldDB" id="A0A0R1NTD0"/>
<dbReference type="GO" id="GO:0071555">
    <property type="term" value="P:cell wall organization"/>
    <property type="evidence" value="ECO:0007669"/>
    <property type="project" value="UniProtKB-KW"/>
</dbReference>
<keyword evidence="3 4" id="KW-0961">Cell wall biogenesis/degradation</keyword>
<feature type="binding site" evidence="3">
    <location>
        <position position="195"/>
    </location>
    <ligand>
        <name>UDP-N-acetyl-alpha-D-muramoyl-L-alanyl-D-glutamate</name>
        <dbReference type="ChEBI" id="CHEBI:83900"/>
    </ligand>
</feature>
<reference evidence="7 8" key="1">
    <citation type="journal article" date="2015" name="Genome Announc.">
        <title>Expanding the biotechnology potential of lactobacilli through comparative genomics of 213 strains and associated genera.</title>
        <authorList>
            <person name="Sun Z."/>
            <person name="Harris H.M."/>
            <person name="McCann A."/>
            <person name="Guo C."/>
            <person name="Argimon S."/>
            <person name="Zhang W."/>
            <person name="Yang X."/>
            <person name="Jeffery I.B."/>
            <person name="Cooney J.C."/>
            <person name="Kagawa T.F."/>
            <person name="Liu W."/>
            <person name="Song Y."/>
            <person name="Salvetti E."/>
            <person name="Wrobel A."/>
            <person name="Rasinkangas P."/>
            <person name="Parkhill J."/>
            <person name="Rea M.C."/>
            <person name="O'Sullivan O."/>
            <person name="Ritari J."/>
            <person name="Douillard F.P."/>
            <person name="Paul Ross R."/>
            <person name="Yang R."/>
            <person name="Briner A.E."/>
            <person name="Felis G.E."/>
            <person name="de Vos W.M."/>
            <person name="Barrangou R."/>
            <person name="Klaenhammer T.R."/>
            <person name="Caufield P.W."/>
            <person name="Cui Y."/>
            <person name="Zhang H."/>
            <person name="O'Toole P.W."/>
        </authorList>
    </citation>
    <scope>NUCLEOTIDE SEQUENCE [LARGE SCALE GENOMIC DNA]</scope>
    <source>
        <strain evidence="7 8">DSM 19906</strain>
    </source>
</reference>
<dbReference type="Gene3D" id="3.40.1390.10">
    <property type="entry name" value="MurE/MurF, N-terminal domain"/>
    <property type="match status" value="1"/>
</dbReference>
<evidence type="ECO:0000256" key="4">
    <source>
        <dbReference type="RuleBase" id="RU004135"/>
    </source>
</evidence>
<keyword evidence="3" id="KW-0963">Cytoplasm</keyword>
<dbReference type="PANTHER" id="PTHR23135">
    <property type="entry name" value="MUR LIGASE FAMILY MEMBER"/>
    <property type="match status" value="1"/>
</dbReference>
<feature type="modified residue" description="N6-carboxylysine" evidence="3">
    <location>
        <position position="229"/>
    </location>
</feature>
<keyword evidence="3" id="KW-0547">Nucleotide-binding</keyword>
<evidence type="ECO:0000259" key="6">
    <source>
        <dbReference type="Pfam" id="PF08245"/>
    </source>
</evidence>
<evidence type="ECO:0000256" key="3">
    <source>
        <dbReference type="HAMAP-Rule" id="MF_00208"/>
    </source>
</evidence>
<keyword evidence="3 7" id="KW-0436">Ligase</keyword>
<dbReference type="GO" id="GO:0051301">
    <property type="term" value="P:cell division"/>
    <property type="evidence" value="ECO:0007669"/>
    <property type="project" value="UniProtKB-KW"/>
</dbReference>
<dbReference type="GO" id="GO:0000287">
    <property type="term" value="F:magnesium ion binding"/>
    <property type="evidence" value="ECO:0007669"/>
    <property type="project" value="UniProtKB-UniRule"/>
</dbReference>
<feature type="binding site" evidence="3">
    <location>
        <position position="38"/>
    </location>
    <ligand>
        <name>UDP-N-acetyl-alpha-D-muramoyl-L-alanyl-D-glutamate</name>
        <dbReference type="ChEBI" id="CHEBI:83900"/>
    </ligand>
</feature>
<dbReference type="Proteomes" id="UP000051439">
    <property type="component" value="Unassembled WGS sequence"/>
</dbReference>
<keyword evidence="3 4" id="KW-0133">Cell shape</keyword>
<dbReference type="GO" id="GO:0047482">
    <property type="term" value="F:UDP-N-acetylmuramoyl-L-alanyl-D-glutamate-L-lysine ligase activity"/>
    <property type="evidence" value="ECO:0007669"/>
    <property type="project" value="UniProtKB-UniRule"/>
</dbReference>
<evidence type="ECO:0000256" key="1">
    <source>
        <dbReference type="ARBA" id="ARBA00004752"/>
    </source>
</evidence>
<dbReference type="GO" id="GO:0008360">
    <property type="term" value="P:regulation of cell shape"/>
    <property type="evidence" value="ECO:0007669"/>
    <property type="project" value="UniProtKB-KW"/>
</dbReference>
<evidence type="ECO:0000259" key="5">
    <source>
        <dbReference type="Pfam" id="PF02875"/>
    </source>
</evidence>
<feature type="domain" description="Mur ligase central" evidence="6">
    <location>
        <begin position="113"/>
        <end position="332"/>
    </location>
</feature>
<dbReference type="InterPro" id="IPR013221">
    <property type="entry name" value="Mur_ligase_cen"/>
</dbReference>
<feature type="binding site" evidence="3">
    <location>
        <begin position="114"/>
        <end position="120"/>
    </location>
    <ligand>
        <name>ATP</name>
        <dbReference type="ChEBI" id="CHEBI:30616"/>
    </ligand>
</feature>
<gene>
    <name evidence="3" type="primary">murE</name>
    <name evidence="7" type="ORF">FC98_GL000280</name>
</gene>
<comment type="pathway">
    <text evidence="1 3 4">Cell wall biogenesis; peptidoglycan biosynthesis.</text>
</comment>
<dbReference type="GO" id="GO:0005524">
    <property type="term" value="F:ATP binding"/>
    <property type="evidence" value="ECO:0007669"/>
    <property type="project" value="UniProtKB-UniRule"/>
</dbReference>
<dbReference type="PANTHER" id="PTHR23135:SF4">
    <property type="entry name" value="UDP-N-ACETYLMURAMOYL-L-ALANYL-D-GLUTAMATE--2,6-DIAMINOPIMELATE LIGASE MURE HOMOLOG, CHLOROPLASTIC"/>
    <property type="match status" value="1"/>
</dbReference>
<dbReference type="InterPro" id="IPR004101">
    <property type="entry name" value="Mur_ligase_C"/>
</dbReference>
<dbReference type="SUPFAM" id="SSF53623">
    <property type="entry name" value="MurD-like peptide ligases, catalytic domain"/>
    <property type="match status" value="1"/>
</dbReference>
<evidence type="ECO:0000313" key="8">
    <source>
        <dbReference type="Proteomes" id="UP000051439"/>
    </source>
</evidence>
<dbReference type="Gene3D" id="3.90.190.20">
    <property type="entry name" value="Mur ligase, C-terminal domain"/>
    <property type="match status" value="1"/>
</dbReference>
<dbReference type="InterPro" id="IPR036615">
    <property type="entry name" value="Mur_ligase_C_dom_sf"/>
</dbReference>